<reference evidence="1 2" key="1">
    <citation type="submission" date="2020-02" db="EMBL/GenBank/DDBJ databases">
        <title>Acidophilic actinobacteria isolated from forest soil.</title>
        <authorList>
            <person name="Golinska P."/>
        </authorList>
    </citation>
    <scope>NUCLEOTIDE SEQUENCE [LARGE SCALE GENOMIC DNA]</scope>
    <source>
        <strain evidence="1 2">NL8</strain>
    </source>
</reference>
<organism evidence="1 2">
    <name type="scientific">Catenulispora pinistramenti</name>
    <dbReference type="NCBI Taxonomy" id="2705254"/>
    <lineage>
        <taxon>Bacteria</taxon>
        <taxon>Bacillati</taxon>
        <taxon>Actinomycetota</taxon>
        <taxon>Actinomycetes</taxon>
        <taxon>Catenulisporales</taxon>
        <taxon>Catenulisporaceae</taxon>
        <taxon>Catenulispora</taxon>
    </lineage>
</organism>
<gene>
    <name evidence="1" type="ORF">KGQ19_14970</name>
</gene>
<evidence type="ECO:0000313" key="1">
    <source>
        <dbReference type="EMBL" id="MBS2548168.1"/>
    </source>
</evidence>
<dbReference type="EMBL" id="JAAFYZ010000042">
    <property type="protein sequence ID" value="MBS2548168.1"/>
    <property type="molecule type" value="Genomic_DNA"/>
</dbReference>
<comment type="caution">
    <text evidence="1">The sequence shown here is derived from an EMBL/GenBank/DDBJ whole genome shotgun (WGS) entry which is preliminary data.</text>
</comment>
<sequence length="104" mass="11354">MIVMQRKAKPELPVGAPPGATARLACEVPDEVWLALVEKAADPAAWRPTLGRTITADYVVFFFTLAAPGRASEYAKFPRDVWLAWCRGRPTFPSPAPASETVEV</sequence>
<evidence type="ECO:0000313" key="2">
    <source>
        <dbReference type="Proteomes" id="UP000730482"/>
    </source>
</evidence>
<protein>
    <submittedName>
        <fullName evidence="1">Uncharacterized protein</fullName>
    </submittedName>
</protein>
<dbReference type="Proteomes" id="UP000730482">
    <property type="component" value="Unassembled WGS sequence"/>
</dbReference>
<name>A0ABS5KQ49_9ACTN</name>
<proteinExistence type="predicted"/>
<accession>A0ABS5KQ49</accession>
<keyword evidence="2" id="KW-1185">Reference proteome</keyword>